<accession>A0ABW8NK27</accession>
<evidence type="ECO:0000313" key="6">
    <source>
        <dbReference type="EMBL" id="MFK4753264.1"/>
    </source>
</evidence>
<dbReference type="Gene3D" id="1.10.287.950">
    <property type="entry name" value="Methyl-accepting chemotaxis protein"/>
    <property type="match status" value="1"/>
</dbReference>
<name>A0ABW8NK27_9GAMM</name>
<proteinExistence type="predicted"/>
<feature type="transmembrane region" description="Helical" evidence="4">
    <location>
        <begin position="33"/>
        <end position="52"/>
    </location>
</feature>
<evidence type="ECO:0000256" key="3">
    <source>
        <dbReference type="PROSITE-ProRule" id="PRU00284"/>
    </source>
</evidence>
<keyword evidence="2 3" id="KW-0807">Transducer</keyword>
<dbReference type="InterPro" id="IPR004089">
    <property type="entry name" value="MCPsignal_dom"/>
</dbReference>
<dbReference type="PROSITE" id="PS50111">
    <property type="entry name" value="CHEMOTAXIS_TRANSDUC_2"/>
    <property type="match status" value="1"/>
</dbReference>
<keyword evidence="4" id="KW-0472">Membrane</keyword>
<keyword evidence="4" id="KW-1133">Transmembrane helix</keyword>
<dbReference type="SUPFAM" id="SSF58104">
    <property type="entry name" value="Methyl-accepting chemotaxis protein (MCP) signaling domain"/>
    <property type="match status" value="1"/>
</dbReference>
<evidence type="ECO:0000256" key="2">
    <source>
        <dbReference type="ARBA" id="ARBA00023224"/>
    </source>
</evidence>
<reference evidence="6 7" key="1">
    <citation type="submission" date="2024-03" db="EMBL/GenBank/DDBJ databases">
        <title>High-quality draft genome sequence of Oceanobacter sp. wDCs-4.</title>
        <authorList>
            <person name="Dong C."/>
        </authorList>
    </citation>
    <scope>NUCLEOTIDE SEQUENCE [LARGE SCALE GENOMIC DNA]</scope>
    <source>
        <strain evidence="7">wDCs-4</strain>
    </source>
</reference>
<dbReference type="CDD" id="cd11386">
    <property type="entry name" value="MCP_signal"/>
    <property type="match status" value="1"/>
</dbReference>
<dbReference type="RefSeq" id="WP_416206325.1">
    <property type="nucleotide sequence ID" value="NZ_JBBKTX010000015.1"/>
</dbReference>
<feature type="transmembrane region" description="Helical" evidence="4">
    <location>
        <begin position="7"/>
        <end position="27"/>
    </location>
</feature>
<evidence type="ECO:0000256" key="1">
    <source>
        <dbReference type="ARBA" id="ARBA00004370"/>
    </source>
</evidence>
<evidence type="ECO:0000259" key="5">
    <source>
        <dbReference type="PROSITE" id="PS50111"/>
    </source>
</evidence>
<organism evidence="6 7">
    <name type="scientific">Oceanobacter antarcticus</name>
    <dbReference type="NCBI Taxonomy" id="3133425"/>
    <lineage>
        <taxon>Bacteria</taxon>
        <taxon>Pseudomonadati</taxon>
        <taxon>Pseudomonadota</taxon>
        <taxon>Gammaproteobacteria</taxon>
        <taxon>Oceanospirillales</taxon>
        <taxon>Oceanospirillaceae</taxon>
        <taxon>Oceanobacter</taxon>
    </lineage>
</organism>
<protein>
    <submittedName>
        <fullName evidence="6">Methyl-accepting chemotaxis protein</fullName>
    </submittedName>
</protein>
<sequence>MSHPTINTLTSLAAAMIAGSIASMILASSDLSIVTQISISVLLSSVVAVSVMHNQQQRLQKKLLHTIEQLATGAVPQTIEDPVLQMVAQHLGKIREMKQQLSSHGGQIAIAAAEMSYASDQMRDKIHDEVKDTLRIVESARQISETISAMVVQTKEAARASDIAKELNLSGKQAVDETIPQMEGTRERVNANAELIAQLESKSEQIKAVTHVISDIAEQTNLLALNAAIEAARAGEQGRGFAVVADEVRALAAKTSSATEQIGETVNQINSAIKDAVTNSKKLTVVIDQGVKMTQTISGHLNEMYARSESIQHSVNTIAENVQNNSANIQQISAIVGETSQRFEQTESEIVSISNRSLSLSETAEKIYEAFGDSELGYMHDIAKQEAVAAARAIATLFEQAIDSGKLSVDDVFDTNYQPIADTSPKKFTTRYDQFTDDQLPSIQEPILDRHQEITYAGAVDCNGYFPTHNRRFSQPLTGDPARDLTQNRTKRIFNDRTGLRCGQNQQSFLLQTYKRDTGEVMHDLSVPITVKGRHWGGFRTGYRSQ</sequence>
<keyword evidence="7" id="KW-1185">Reference proteome</keyword>
<dbReference type="PANTHER" id="PTHR32089">
    <property type="entry name" value="METHYL-ACCEPTING CHEMOTAXIS PROTEIN MCPB"/>
    <property type="match status" value="1"/>
</dbReference>
<keyword evidence="4" id="KW-0812">Transmembrane</keyword>
<dbReference type="EMBL" id="JBBKTX010000015">
    <property type="protein sequence ID" value="MFK4753264.1"/>
    <property type="molecule type" value="Genomic_DNA"/>
</dbReference>
<gene>
    <name evidence="6" type="ORF">WG929_12680</name>
</gene>
<comment type="caution">
    <text evidence="6">The sequence shown here is derived from an EMBL/GenBank/DDBJ whole genome shotgun (WGS) entry which is preliminary data.</text>
</comment>
<feature type="domain" description="Methyl-accepting transducer" evidence="5">
    <location>
        <begin position="104"/>
        <end position="340"/>
    </location>
</feature>
<dbReference type="Pfam" id="PF00015">
    <property type="entry name" value="MCPsignal"/>
    <property type="match status" value="1"/>
</dbReference>
<evidence type="ECO:0000256" key="4">
    <source>
        <dbReference type="SAM" id="Phobius"/>
    </source>
</evidence>
<dbReference type="PANTHER" id="PTHR32089:SF112">
    <property type="entry name" value="LYSOZYME-LIKE PROTEIN-RELATED"/>
    <property type="match status" value="1"/>
</dbReference>
<evidence type="ECO:0000313" key="7">
    <source>
        <dbReference type="Proteomes" id="UP001620597"/>
    </source>
</evidence>
<dbReference type="SMART" id="SM00283">
    <property type="entry name" value="MA"/>
    <property type="match status" value="1"/>
</dbReference>
<dbReference type="Proteomes" id="UP001620597">
    <property type="component" value="Unassembled WGS sequence"/>
</dbReference>
<comment type="subcellular location">
    <subcellularLocation>
        <location evidence="1">Membrane</location>
    </subcellularLocation>
</comment>